<dbReference type="Proteomes" id="UP000252139">
    <property type="component" value="Unassembled WGS sequence"/>
</dbReference>
<protein>
    <submittedName>
        <fullName evidence="1">Uncharacterized protein</fullName>
    </submittedName>
</protein>
<proteinExistence type="predicted"/>
<evidence type="ECO:0000313" key="1">
    <source>
        <dbReference type="EMBL" id="RCI01656.1"/>
    </source>
</evidence>
<keyword evidence="2" id="KW-1185">Reference proteome</keyword>
<sequence>MPVQPVPGVTTEVFLGEKEVFDVVKKYFSDPMFTAEQLQGWMGKNCSWGLQKEDKQRISGWFQSTTTKHNSLAFAWKDISNIREFRLLVRTTNNEFATIGYCRKSKTKESKSAVENSLNLQIQKLKTKCLCEHVFVSWNTNADEKIEERDLNKQKKYDIKNNAGDCQGKLIQY</sequence>
<evidence type="ECO:0000313" key="2">
    <source>
        <dbReference type="Proteomes" id="UP000252139"/>
    </source>
</evidence>
<organism evidence="1 2">
    <name type="scientific">Rhizopus azygosporus</name>
    <name type="common">Rhizopus microsporus var. azygosporus</name>
    <dbReference type="NCBI Taxonomy" id="86630"/>
    <lineage>
        <taxon>Eukaryota</taxon>
        <taxon>Fungi</taxon>
        <taxon>Fungi incertae sedis</taxon>
        <taxon>Mucoromycota</taxon>
        <taxon>Mucoromycotina</taxon>
        <taxon>Mucoromycetes</taxon>
        <taxon>Mucorales</taxon>
        <taxon>Mucorineae</taxon>
        <taxon>Rhizopodaceae</taxon>
        <taxon>Rhizopus</taxon>
    </lineage>
</organism>
<dbReference type="AlphaFoldDB" id="A0A367KHH0"/>
<gene>
    <name evidence="1" type="ORF">CU097_015961</name>
</gene>
<comment type="caution">
    <text evidence="1">The sequence shown here is derived from an EMBL/GenBank/DDBJ whole genome shotgun (WGS) entry which is preliminary data.</text>
</comment>
<dbReference type="EMBL" id="PJQL01000001">
    <property type="protein sequence ID" value="RCI01656.1"/>
    <property type="molecule type" value="Genomic_DNA"/>
</dbReference>
<name>A0A367KHH0_RHIAZ</name>
<dbReference type="OrthoDB" id="2306559at2759"/>
<reference evidence="1 2" key="1">
    <citation type="journal article" date="2018" name="G3 (Bethesda)">
        <title>Phylogenetic and Phylogenomic Definition of Rhizopus Species.</title>
        <authorList>
            <person name="Gryganskyi A.P."/>
            <person name="Golan J."/>
            <person name="Dolatabadi S."/>
            <person name="Mondo S."/>
            <person name="Robb S."/>
            <person name="Idnurm A."/>
            <person name="Muszewska A."/>
            <person name="Steczkiewicz K."/>
            <person name="Masonjones S."/>
            <person name="Liao H.L."/>
            <person name="Gajdeczka M.T."/>
            <person name="Anike F."/>
            <person name="Vuek A."/>
            <person name="Anishchenko I.M."/>
            <person name="Voigt K."/>
            <person name="de Hoog G.S."/>
            <person name="Smith M.E."/>
            <person name="Heitman J."/>
            <person name="Vilgalys R."/>
            <person name="Stajich J.E."/>
        </authorList>
    </citation>
    <scope>NUCLEOTIDE SEQUENCE [LARGE SCALE GENOMIC DNA]</scope>
    <source>
        <strain evidence="1 2">CBS 357.93</strain>
    </source>
</reference>
<accession>A0A367KHH0</accession>